<keyword evidence="5" id="KW-0862">Zinc</keyword>
<dbReference type="SUPFAM" id="SSF117856">
    <property type="entry name" value="AF0104/ALDC/Ptd012-like"/>
    <property type="match status" value="1"/>
</dbReference>
<evidence type="ECO:0000256" key="4">
    <source>
        <dbReference type="ARBA" id="ARBA00022801"/>
    </source>
</evidence>
<proteinExistence type="predicted"/>
<evidence type="ECO:0000256" key="5">
    <source>
        <dbReference type="ARBA" id="ARBA00022833"/>
    </source>
</evidence>
<reference evidence="8" key="3">
    <citation type="submission" date="2020-01" db="EMBL/GenBank/DDBJ databases">
        <authorList>
            <person name="Korhonen P.K.K."/>
            <person name="Guangxu M.G."/>
            <person name="Wang T.W."/>
            <person name="Stroehlein A.J.S."/>
            <person name="Young N.D."/>
            <person name="Ang C.-S.A."/>
            <person name="Fernando D.W.F."/>
            <person name="Lu H.L."/>
            <person name="Taylor S.T."/>
            <person name="Ehtesham M.E.M."/>
            <person name="Najaraj S.H.N."/>
            <person name="Harsha G.H.G."/>
            <person name="Madugundu A.M."/>
            <person name="Renuse S.R."/>
            <person name="Holt D.H."/>
            <person name="Pandey A.P."/>
            <person name="Papenfuss A.P."/>
            <person name="Gasser R.B.G."/>
            <person name="Fischer K.F."/>
        </authorList>
    </citation>
    <scope>NUCLEOTIDE SEQUENCE</scope>
    <source>
        <strain evidence="8">SSS_KF_BRIS2020</strain>
    </source>
</reference>
<dbReference type="Proteomes" id="UP000616769">
    <property type="component" value="Unassembled WGS sequence"/>
</dbReference>
<dbReference type="InterPro" id="IPR015021">
    <property type="entry name" value="C11orf54_DUF1907"/>
</dbReference>
<dbReference type="SMART" id="SM01168">
    <property type="entry name" value="DUF1907"/>
    <property type="match status" value="1"/>
</dbReference>
<dbReference type="EMBL" id="JXLN01004395">
    <property type="protein sequence ID" value="KPM03187.1"/>
    <property type="molecule type" value="Genomic_DNA"/>
</dbReference>
<protein>
    <submittedName>
        <fullName evidence="8">Ester hydrolase C11orf54 -like protein</fullName>
    </submittedName>
    <submittedName>
        <fullName evidence="9">Ester hydrolase C11orf54-like protein</fullName>
    </submittedName>
</protein>
<dbReference type="PANTHER" id="PTHR13204:SF1">
    <property type="entry name" value="ESTER HYDROLASE C11ORF54"/>
    <property type="match status" value="1"/>
</dbReference>
<accession>A0A131ZWZ3</accession>
<keyword evidence="11" id="KW-1185">Reference proteome</keyword>
<evidence type="ECO:0000256" key="3">
    <source>
        <dbReference type="ARBA" id="ARBA00022723"/>
    </source>
</evidence>
<evidence type="ECO:0000313" key="11">
    <source>
        <dbReference type="Proteomes" id="UP000070412"/>
    </source>
</evidence>
<comment type="subcellular location">
    <subcellularLocation>
        <location evidence="1">Nucleus</location>
    </subcellularLocation>
</comment>
<dbReference type="GO" id="GO:0008270">
    <property type="term" value="F:zinc ion binding"/>
    <property type="evidence" value="ECO:0007669"/>
    <property type="project" value="TreeGrafter"/>
</dbReference>
<dbReference type="Pfam" id="PF08925">
    <property type="entry name" value="DUF1907"/>
    <property type="match status" value="1"/>
</dbReference>
<evidence type="ECO:0000259" key="7">
    <source>
        <dbReference type="SMART" id="SM01168"/>
    </source>
</evidence>
<gene>
    <name evidence="9" type="ORF">QR98_0016170</name>
    <name evidence="8" type="ORF">SSS_9174</name>
</gene>
<reference evidence="9 12" key="1">
    <citation type="journal article" date="2015" name="Parasit. Vectors">
        <title>Draft genome of the scabies mite.</title>
        <authorList>
            <person name="Rider S.D.Jr."/>
            <person name="Morgan M.S."/>
            <person name="Arlian L.G."/>
        </authorList>
    </citation>
    <scope>NUCLEOTIDE SEQUENCE [LARGE SCALE GENOMIC DNA]</scope>
    <source>
        <strain evidence="9">Arlian Lab</strain>
    </source>
</reference>
<evidence type="ECO:0000313" key="8">
    <source>
        <dbReference type="EMBL" id="KAF7490199.1"/>
    </source>
</evidence>
<dbReference type="OrthoDB" id="5119241at2759"/>
<dbReference type="AlphaFoldDB" id="A0A131ZWZ3"/>
<dbReference type="Proteomes" id="UP000070412">
    <property type="component" value="Unassembled WGS sequence"/>
</dbReference>
<evidence type="ECO:0000313" key="10">
    <source>
        <dbReference type="EnsemblMetazoa" id="KAF7490199.1"/>
    </source>
</evidence>
<sequence length="325" mass="36829">MVQIETIQLNEINLDELSNRLLDGLRNKFEHCSVSVVDCPDLTRPPFNLAASGLCGRTAIADVGGVPYLLPLVKRDKIYSFKQIANIVDPGQQCFILGASAGPFHKIGHNSELMPNVLLEKSADEGFKIRNDLTHLAEIHDQNNRFRLLKSDHSEFGLLGDLFVSEGKPGKVLRIEVQNRKIIDNNDINDEEKASFTTIIRKILQESYPNQLISLGGVFLIEQGEAILHIMPDFSDVPLNTEQEVNDWLRFFPMKSPLRCLTTMHSVVDGYRNLRSEHTHCFSDHNQGGHYHNDIDPKRIKYLAYLNTAKIIYRIDKPSITNISK</sequence>
<feature type="domain" description="DUF1907" evidence="7">
    <location>
        <begin position="20"/>
        <end position="315"/>
    </location>
</feature>
<dbReference type="PANTHER" id="PTHR13204">
    <property type="entry name" value="PTD012 PROTEIN"/>
    <property type="match status" value="1"/>
</dbReference>
<keyword evidence="6" id="KW-0539">Nucleus</keyword>
<keyword evidence="3" id="KW-0479">Metal-binding</keyword>
<evidence type="ECO:0000313" key="12">
    <source>
        <dbReference type="Proteomes" id="UP000616769"/>
    </source>
</evidence>
<dbReference type="CDD" id="cd17298">
    <property type="entry name" value="DUF1907"/>
    <property type="match status" value="1"/>
</dbReference>
<dbReference type="GO" id="GO:0016788">
    <property type="term" value="F:hydrolase activity, acting on ester bonds"/>
    <property type="evidence" value="ECO:0007669"/>
    <property type="project" value="TreeGrafter"/>
</dbReference>
<evidence type="ECO:0000256" key="2">
    <source>
        <dbReference type="ARBA" id="ARBA00011245"/>
    </source>
</evidence>
<reference evidence="11" key="2">
    <citation type="journal article" date="2020" name="PLoS Negl. Trop. Dis.">
        <title>High-quality nuclear genome for Sarcoptes scabiei-A critical resource for a neglected parasite.</title>
        <authorList>
            <person name="Korhonen P.K."/>
            <person name="Gasser R.B."/>
            <person name="Ma G."/>
            <person name="Wang T."/>
            <person name="Stroehlein A.J."/>
            <person name="Young N.D."/>
            <person name="Ang C.S."/>
            <person name="Fernando D.D."/>
            <person name="Lu H.C."/>
            <person name="Taylor S."/>
            <person name="Reynolds S.L."/>
            <person name="Mofiz E."/>
            <person name="Najaraj S.H."/>
            <person name="Gowda H."/>
            <person name="Madugundu A."/>
            <person name="Renuse S."/>
            <person name="Holt D."/>
            <person name="Pandey A."/>
            <person name="Papenfuss A.T."/>
            <person name="Fischer K."/>
        </authorList>
    </citation>
    <scope>NUCLEOTIDE SEQUENCE [LARGE SCALE GENOMIC DNA]</scope>
</reference>
<evidence type="ECO:0000256" key="6">
    <source>
        <dbReference type="ARBA" id="ARBA00023242"/>
    </source>
</evidence>
<name>A0A131ZWZ3_SARSC</name>
<evidence type="ECO:0000256" key="1">
    <source>
        <dbReference type="ARBA" id="ARBA00004123"/>
    </source>
</evidence>
<evidence type="ECO:0000313" key="9">
    <source>
        <dbReference type="EMBL" id="KPM03187.1"/>
    </source>
</evidence>
<reference evidence="10" key="4">
    <citation type="submission" date="2022-06" db="UniProtKB">
        <authorList>
            <consortium name="EnsemblMetazoa"/>
        </authorList>
    </citation>
    <scope>IDENTIFICATION</scope>
</reference>
<dbReference type="GO" id="GO:0005634">
    <property type="term" value="C:nucleus"/>
    <property type="evidence" value="ECO:0007669"/>
    <property type="project" value="UniProtKB-SubCell"/>
</dbReference>
<dbReference type="VEuPathDB" id="VectorBase:SSCA006087"/>
<comment type="subunit">
    <text evidence="2">Monomer.</text>
</comment>
<dbReference type="EMBL" id="WVUK01000062">
    <property type="protein sequence ID" value="KAF7490199.1"/>
    <property type="molecule type" value="Genomic_DNA"/>
</dbReference>
<dbReference type="EnsemblMetazoa" id="SSS_9174s_mrna">
    <property type="protein sequence ID" value="KAF7490199.1"/>
    <property type="gene ID" value="SSS_9174"/>
</dbReference>
<organism evidence="9 12">
    <name type="scientific">Sarcoptes scabiei</name>
    <name type="common">Itch mite</name>
    <name type="synonym">Acarus scabiei</name>
    <dbReference type="NCBI Taxonomy" id="52283"/>
    <lineage>
        <taxon>Eukaryota</taxon>
        <taxon>Metazoa</taxon>
        <taxon>Ecdysozoa</taxon>
        <taxon>Arthropoda</taxon>
        <taxon>Chelicerata</taxon>
        <taxon>Arachnida</taxon>
        <taxon>Acari</taxon>
        <taxon>Acariformes</taxon>
        <taxon>Sarcoptiformes</taxon>
        <taxon>Astigmata</taxon>
        <taxon>Psoroptidia</taxon>
        <taxon>Sarcoptoidea</taxon>
        <taxon>Sarcoptidae</taxon>
        <taxon>Sarcoptinae</taxon>
        <taxon>Sarcoptes</taxon>
    </lineage>
</organism>
<keyword evidence="4 9" id="KW-0378">Hydrolase</keyword>